<feature type="compositionally biased region" description="Pro residues" evidence="1">
    <location>
        <begin position="154"/>
        <end position="163"/>
    </location>
</feature>
<dbReference type="Pfam" id="PF08273">
    <property type="entry name" value="Zn_Ribbon_Prim"/>
    <property type="match status" value="1"/>
</dbReference>
<feature type="non-terminal residue" evidence="3">
    <location>
        <position position="251"/>
    </location>
</feature>
<evidence type="ECO:0000256" key="1">
    <source>
        <dbReference type="SAM" id="MobiDB-lite"/>
    </source>
</evidence>
<comment type="caution">
    <text evidence="3">The sequence shown here is derived from an EMBL/GenBank/DDBJ whole genome shotgun (WGS) entry which is preliminary data.</text>
</comment>
<feature type="domain" description="DNA primase/helicase Gp4 N-terminal Bacteriophage T7-like" evidence="2">
    <location>
        <begin position="30"/>
        <end position="73"/>
    </location>
</feature>
<feature type="compositionally biased region" description="Low complexity" evidence="1">
    <location>
        <begin position="130"/>
        <end position="140"/>
    </location>
</feature>
<protein>
    <recommendedName>
        <fullName evidence="2">DNA primase/helicase Gp4 N-terminal Bacteriophage T7-like domain-containing protein</fullName>
    </recommendedName>
</protein>
<feature type="compositionally biased region" description="Basic residues" evidence="1">
    <location>
        <begin position="105"/>
        <end position="114"/>
    </location>
</feature>
<dbReference type="GO" id="GO:0004386">
    <property type="term" value="F:helicase activity"/>
    <property type="evidence" value="ECO:0007669"/>
    <property type="project" value="InterPro"/>
</dbReference>
<dbReference type="InterPro" id="IPR013237">
    <property type="entry name" value="Phage_T7_Gp4_N"/>
</dbReference>
<gene>
    <name evidence="3" type="ORF">ERJ67_00820</name>
</gene>
<dbReference type="Proteomes" id="UP000317990">
    <property type="component" value="Unassembled WGS sequence"/>
</dbReference>
<organism evidence="3 4">
    <name type="scientific">Aphanocapsa feldmannii 277cV</name>
    <dbReference type="NCBI Taxonomy" id="2507553"/>
    <lineage>
        <taxon>Bacteria</taxon>
        <taxon>Bacillati</taxon>
        <taxon>Cyanobacteriota</taxon>
        <taxon>Cyanophyceae</taxon>
        <taxon>Oscillatoriophycideae</taxon>
        <taxon>Chroococcales</taxon>
        <taxon>Microcystaceae</taxon>
        <taxon>Aphanocapsa</taxon>
    </lineage>
</organism>
<proteinExistence type="predicted"/>
<dbReference type="EMBL" id="SRMO01000016">
    <property type="protein sequence ID" value="TGG96427.1"/>
    <property type="molecule type" value="Genomic_DNA"/>
</dbReference>
<sequence length="251" mass="27179">MANNVITAASGRWSELLSALTGLAPEQLSNRHQPCPLCGGRDRYRFDDRDGSGSWFCNQCGGRNRRGGAGSGMDLLMRANGWCFTEAARQVERYLGLVPAAAAAPHRRRRRHRPAASANPSAGRGGGVGAAAASSASVAGLPGHGGRRPWRQPELPPPDAPPPALDQGAVAQWCYRNASGDPLFWVQRLLLRSGSKVFLHRVWLDGAWHRPSQRDLFRCDWPVPRPLYGLPGLRERPDAPVLVVEGEGTAD</sequence>
<feature type="region of interest" description="Disordered" evidence="1">
    <location>
        <begin position="105"/>
        <end position="163"/>
    </location>
</feature>
<dbReference type="AlphaFoldDB" id="A0A524RQZ1"/>
<name>A0A524RQZ1_9CHRO</name>
<evidence type="ECO:0000313" key="3">
    <source>
        <dbReference type="EMBL" id="TGG96427.1"/>
    </source>
</evidence>
<evidence type="ECO:0000313" key="4">
    <source>
        <dbReference type="Proteomes" id="UP000317990"/>
    </source>
</evidence>
<accession>A0A524RQZ1</accession>
<dbReference type="GO" id="GO:0008270">
    <property type="term" value="F:zinc ion binding"/>
    <property type="evidence" value="ECO:0007669"/>
    <property type="project" value="InterPro"/>
</dbReference>
<dbReference type="SMART" id="SM00778">
    <property type="entry name" value="Prim_Zn_Ribbon"/>
    <property type="match status" value="1"/>
</dbReference>
<dbReference type="SUPFAM" id="SSF57783">
    <property type="entry name" value="Zinc beta-ribbon"/>
    <property type="match status" value="1"/>
</dbReference>
<reference evidence="3 4" key="1">
    <citation type="journal article" date="2019" name="mSystems">
        <title>Life at home and on the roam: Genomic adaptions reflect the dual lifestyle of an intracellular, facultative symbiont.</title>
        <authorList>
            <person name="Burgsdorf I."/>
        </authorList>
    </citation>
    <scope>NUCLEOTIDE SEQUENCE [LARGE SCALE GENOMIC DNA]</scope>
    <source>
        <strain evidence="3">277cV</strain>
    </source>
</reference>
<evidence type="ECO:0000259" key="2">
    <source>
        <dbReference type="SMART" id="SM00778"/>
    </source>
</evidence>